<proteinExistence type="predicted"/>
<organism evidence="1 2">
    <name type="scientific">Toxoplasma gondii TgCatPRC2</name>
    <dbReference type="NCBI Taxonomy" id="1130821"/>
    <lineage>
        <taxon>Eukaryota</taxon>
        <taxon>Sar</taxon>
        <taxon>Alveolata</taxon>
        <taxon>Apicomplexa</taxon>
        <taxon>Conoidasida</taxon>
        <taxon>Coccidia</taxon>
        <taxon>Eucoccidiorida</taxon>
        <taxon>Eimeriorina</taxon>
        <taxon>Sarcocystidae</taxon>
        <taxon>Toxoplasma</taxon>
    </lineage>
</organism>
<accession>A0A151GZ01</accession>
<protein>
    <submittedName>
        <fullName evidence="1">Uncharacterized protein</fullName>
    </submittedName>
</protein>
<dbReference type="EMBL" id="AHZP02003055">
    <property type="protein sequence ID" value="KYK62321.1"/>
    <property type="molecule type" value="Genomic_DNA"/>
</dbReference>
<sequence length="103" mass="11537">MAIDRSGRPLSDLLASHGCRCAWPCSQDGLYHSFLFFVCRLFSCRQYVLVIPFSVTMRKRIARCVQRCSSSGLTVWCVATENFCYMCCGAVTGSCPENSRQSC</sequence>
<comment type="caution">
    <text evidence="1">The sequence shown here is derived from an EMBL/GenBank/DDBJ whole genome shotgun (WGS) entry which is preliminary data.</text>
</comment>
<evidence type="ECO:0000313" key="2">
    <source>
        <dbReference type="Proteomes" id="UP000075225"/>
    </source>
</evidence>
<evidence type="ECO:0000313" key="1">
    <source>
        <dbReference type="EMBL" id="KYK62321.1"/>
    </source>
</evidence>
<dbReference type="Proteomes" id="UP000075225">
    <property type="component" value="Unassembled WGS sequence"/>
</dbReference>
<reference evidence="2" key="1">
    <citation type="submission" date="2016-03" db="EMBL/GenBank/DDBJ databases">
        <authorList>
            <person name="Sibley D."/>
            <person name="Venepally P."/>
            <person name="Karamycheva S."/>
            <person name="Hadjithomas M."/>
            <person name="Khan A."/>
            <person name="Brunk B."/>
            <person name="Roos D."/>
            <person name="Caler E."/>
            <person name="Lorenzi H."/>
        </authorList>
    </citation>
    <scope>NUCLEOTIDE SEQUENCE [LARGE SCALE GENOMIC DNA]</scope>
    <source>
        <strain evidence="2">TgCatPRC2</strain>
    </source>
</reference>
<name>A0A151GZ01_TOXGO</name>
<dbReference type="VEuPathDB" id="ToxoDB:TGPRC2_329600"/>
<gene>
    <name evidence="1" type="ORF">TGPRC2_329600</name>
</gene>
<dbReference type="AlphaFoldDB" id="A0A151GZ01"/>